<dbReference type="GO" id="GO:0055085">
    <property type="term" value="P:transmembrane transport"/>
    <property type="evidence" value="ECO:0007669"/>
    <property type="project" value="InterPro"/>
</dbReference>
<reference evidence="7 8" key="1">
    <citation type="submission" date="2017-04" db="EMBL/GenBank/DDBJ databases">
        <title>MLSA of the genus Halorubrum.</title>
        <authorList>
            <person name="De La Haba R."/>
            <person name="Sanchez-Porro C."/>
            <person name="Infante-Dominguez C."/>
            <person name="Ventosa A."/>
        </authorList>
    </citation>
    <scope>NUCLEOTIDE SEQUENCE [LARGE SCALE GENOMIC DNA]</scope>
    <source>
        <strain evidence="7 8">DSM 17463</strain>
    </source>
</reference>
<feature type="transmembrane region" description="Helical" evidence="5">
    <location>
        <begin position="32"/>
        <end position="49"/>
    </location>
</feature>
<keyword evidence="3 5" id="KW-1133">Transmembrane helix</keyword>
<comment type="subcellular location">
    <subcellularLocation>
        <location evidence="5">Cell membrane</location>
        <topology evidence="5">Multi-pass membrane protein</topology>
    </subcellularLocation>
    <subcellularLocation>
        <location evidence="1">Membrane</location>
        <topology evidence="1">Multi-pass membrane protein</topology>
    </subcellularLocation>
</comment>
<keyword evidence="4 5" id="KW-0472">Membrane</keyword>
<feature type="transmembrane region" description="Helical" evidence="5">
    <location>
        <begin position="97"/>
        <end position="119"/>
    </location>
</feature>
<dbReference type="RefSeq" id="WP_049932707.1">
    <property type="nucleotide sequence ID" value="NZ_ATXS01000012.1"/>
</dbReference>
<dbReference type="GO" id="GO:0005886">
    <property type="term" value="C:plasma membrane"/>
    <property type="evidence" value="ECO:0007669"/>
    <property type="project" value="UniProtKB-SubCell"/>
</dbReference>
<evidence type="ECO:0000256" key="3">
    <source>
        <dbReference type="ARBA" id="ARBA00022989"/>
    </source>
</evidence>
<evidence type="ECO:0000256" key="5">
    <source>
        <dbReference type="RuleBase" id="RU363032"/>
    </source>
</evidence>
<feature type="transmembrane region" description="Helical" evidence="5">
    <location>
        <begin position="175"/>
        <end position="201"/>
    </location>
</feature>
<dbReference type="Gene3D" id="1.10.3720.10">
    <property type="entry name" value="MetI-like"/>
    <property type="match status" value="1"/>
</dbReference>
<feature type="domain" description="ABC transmembrane type-1" evidence="6">
    <location>
        <begin position="93"/>
        <end position="304"/>
    </location>
</feature>
<organism evidence="7 8">
    <name type="scientific">Halorubrum ezzemoulense DSM 17463</name>
    <dbReference type="NCBI Taxonomy" id="1121945"/>
    <lineage>
        <taxon>Archaea</taxon>
        <taxon>Methanobacteriati</taxon>
        <taxon>Methanobacteriota</taxon>
        <taxon>Stenosarchaea group</taxon>
        <taxon>Halobacteria</taxon>
        <taxon>Halobacteriales</taxon>
        <taxon>Haloferacaceae</taxon>
        <taxon>Halorubrum</taxon>
    </lineage>
</organism>
<evidence type="ECO:0000313" key="7">
    <source>
        <dbReference type="EMBL" id="OSP08333.1"/>
    </source>
</evidence>
<dbReference type="Pfam" id="PF00528">
    <property type="entry name" value="BPD_transp_1"/>
    <property type="match status" value="1"/>
</dbReference>
<dbReference type="PROSITE" id="PS50928">
    <property type="entry name" value="ABC_TM1"/>
    <property type="match status" value="1"/>
</dbReference>
<sequence length="314" mass="33706">MSNDARTDGGTVTEAGPGASAGLLSGLDAYRVLLYLGLLGMLSFFLIPIESGLVTSFKTASGVSGSLPFAPPTGGTFTFEKWRAAFDALGRGLINSALYAIPATVISALLGSFTAYGLTQSNWKQKYKAPVLALLVAGVFIPYQAVLVPLSQFWSMIPLQEWLGFLWALGINNDYASVIELIITHVAYGLPICTVLFRSYYKNMSDEMIEAARLDGASIRRIYRRIVLPLSGPMFAVVLIYQFTQIWNDLLFTLVLVQTESSAAAPIVLILAGLGTSLEGQDFALRMAGAFIAALPTLAVYIAFGEEFAEGVAT</sequence>
<evidence type="ECO:0000313" key="8">
    <source>
        <dbReference type="Proteomes" id="UP000193587"/>
    </source>
</evidence>
<dbReference type="AlphaFoldDB" id="A0A1X4H9D9"/>
<gene>
    <name evidence="7" type="ORF">B9H04_06525</name>
</gene>
<dbReference type="PANTHER" id="PTHR43879:SF1">
    <property type="entry name" value="GLUCOSE IMPORT SYSTEM PERMEASE PROTEIN GLCU"/>
    <property type="match status" value="1"/>
</dbReference>
<name>A0A1X4H9D9_HALEZ</name>
<comment type="similarity">
    <text evidence="5">Belongs to the binding-protein-dependent transport system permease family.</text>
</comment>
<dbReference type="eggNOG" id="arCOG00159">
    <property type="taxonomic scope" value="Archaea"/>
</dbReference>
<keyword evidence="5" id="KW-0813">Transport</keyword>
<dbReference type="EMBL" id="NEDJ01000016">
    <property type="protein sequence ID" value="OSP08333.1"/>
    <property type="molecule type" value="Genomic_DNA"/>
</dbReference>
<dbReference type="SUPFAM" id="SSF161098">
    <property type="entry name" value="MetI-like"/>
    <property type="match status" value="1"/>
</dbReference>
<evidence type="ECO:0000256" key="2">
    <source>
        <dbReference type="ARBA" id="ARBA00022692"/>
    </source>
</evidence>
<dbReference type="CDD" id="cd06261">
    <property type="entry name" value="TM_PBP2"/>
    <property type="match status" value="1"/>
</dbReference>
<proteinExistence type="inferred from homology"/>
<dbReference type="Proteomes" id="UP000193587">
    <property type="component" value="Unassembled WGS sequence"/>
</dbReference>
<dbReference type="PANTHER" id="PTHR43879">
    <property type="entry name" value="ABC TRANSPORTER PERMEASE PROTEIN"/>
    <property type="match status" value="1"/>
</dbReference>
<dbReference type="InterPro" id="IPR000515">
    <property type="entry name" value="MetI-like"/>
</dbReference>
<feature type="transmembrane region" description="Helical" evidence="5">
    <location>
        <begin position="222"/>
        <end position="244"/>
    </location>
</feature>
<accession>A0A1X4H9D9</accession>
<evidence type="ECO:0000256" key="4">
    <source>
        <dbReference type="ARBA" id="ARBA00023136"/>
    </source>
</evidence>
<feature type="transmembrane region" description="Helical" evidence="5">
    <location>
        <begin position="131"/>
        <end position="155"/>
    </location>
</feature>
<protein>
    <submittedName>
        <fullName evidence="7">ABC transporter permease</fullName>
    </submittedName>
</protein>
<dbReference type="STRING" id="1121945.GCA_000421805_02621"/>
<feature type="transmembrane region" description="Helical" evidence="5">
    <location>
        <begin position="283"/>
        <end position="304"/>
    </location>
</feature>
<feature type="transmembrane region" description="Helical" evidence="5">
    <location>
        <begin position="250"/>
        <end position="271"/>
    </location>
</feature>
<evidence type="ECO:0000256" key="1">
    <source>
        <dbReference type="ARBA" id="ARBA00004141"/>
    </source>
</evidence>
<keyword evidence="2 5" id="KW-0812">Transmembrane</keyword>
<evidence type="ECO:0000259" key="6">
    <source>
        <dbReference type="PROSITE" id="PS50928"/>
    </source>
</evidence>
<comment type="caution">
    <text evidence="7">The sequence shown here is derived from an EMBL/GenBank/DDBJ whole genome shotgun (WGS) entry which is preliminary data.</text>
</comment>
<dbReference type="InterPro" id="IPR035906">
    <property type="entry name" value="MetI-like_sf"/>
</dbReference>